<dbReference type="Gene3D" id="2.130.10.10">
    <property type="entry name" value="YVTN repeat-like/Quinoprotein amine dehydrogenase"/>
    <property type="match status" value="2"/>
</dbReference>
<dbReference type="InterPro" id="IPR011045">
    <property type="entry name" value="N2O_reductase_N"/>
</dbReference>
<dbReference type="PANTHER" id="PTHR47197">
    <property type="entry name" value="PROTEIN NIRF"/>
    <property type="match status" value="1"/>
</dbReference>
<reference evidence="3" key="1">
    <citation type="submission" date="2020-06" db="EMBL/GenBank/DDBJ databases">
        <title>Unique genomic features of the anaerobic methanotrophic archaea.</title>
        <authorList>
            <person name="Chadwick G.L."/>
            <person name="Skennerton C.T."/>
            <person name="Laso-Perez R."/>
            <person name="Leu A.O."/>
            <person name="Speth D.R."/>
            <person name="Yu H."/>
            <person name="Morgan-Lang C."/>
            <person name="Hatzenpichler R."/>
            <person name="Goudeau D."/>
            <person name="Malmstrom R."/>
            <person name="Brazelton W.J."/>
            <person name="Woyke T."/>
            <person name="Hallam S.J."/>
            <person name="Tyson G.W."/>
            <person name="Wegener G."/>
            <person name="Boetius A."/>
            <person name="Orphan V."/>
        </authorList>
    </citation>
    <scope>NUCLEOTIDE SEQUENCE</scope>
</reference>
<feature type="domain" description="YNCE-like beta-propeller" evidence="2">
    <location>
        <begin position="518"/>
        <end position="595"/>
    </location>
</feature>
<dbReference type="InterPro" id="IPR011964">
    <property type="entry name" value="YVTN_b-propeller_repeat"/>
</dbReference>
<dbReference type="InterPro" id="IPR048433">
    <property type="entry name" value="YNCE-like_beta-prop"/>
</dbReference>
<dbReference type="PANTHER" id="PTHR47197:SF3">
    <property type="entry name" value="DIHYDRO-HEME D1 DEHYDROGENASE"/>
    <property type="match status" value="1"/>
</dbReference>
<dbReference type="Pfam" id="PF21783">
    <property type="entry name" value="YNCE"/>
    <property type="match status" value="2"/>
</dbReference>
<feature type="domain" description="YNCE-like beta-propeller" evidence="2">
    <location>
        <begin position="438"/>
        <end position="515"/>
    </location>
</feature>
<accession>A0A7G9YTI8</accession>
<protein>
    <recommendedName>
        <fullName evidence="2">YNCE-like beta-propeller domain-containing protein</fullName>
    </recommendedName>
</protein>
<dbReference type="AlphaFoldDB" id="A0A7G9YTI8"/>
<organism evidence="3">
    <name type="scientific">Candidatus Methanophagaceae archaeon ANME-1 ERB6</name>
    <dbReference type="NCBI Taxonomy" id="2759912"/>
    <lineage>
        <taxon>Archaea</taxon>
        <taxon>Methanobacteriati</taxon>
        <taxon>Methanobacteriota</taxon>
        <taxon>Stenosarchaea group</taxon>
        <taxon>Methanomicrobia</taxon>
        <taxon>Candidatus Methanophagales</taxon>
        <taxon>Candidatus Methanophagaceae</taxon>
    </lineage>
</organism>
<gene>
    <name evidence="3" type="ORF">HDBBLJII_00019</name>
</gene>
<dbReference type="EMBL" id="MT631466">
    <property type="protein sequence ID" value="QNO51322.1"/>
    <property type="molecule type" value="Genomic_DNA"/>
</dbReference>
<evidence type="ECO:0000313" key="3">
    <source>
        <dbReference type="EMBL" id="QNO51322.1"/>
    </source>
</evidence>
<evidence type="ECO:0000256" key="1">
    <source>
        <dbReference type="ARBA" id="ARBA00022729"/>
    </source>
</evidence>
<dbReference type="InterPro" id="IPR015943">
    <property type="entry name" value="WD40/YVTN_repeat-like_dom_sf"/>
</dbReference>
<dbReference type="SUPFAM" id="SSF50974">
    <property type="entry name" value="Nitrous oxide reductase, N-terminal domain"/>
    <property type="match status" value="1"/>
</dbReference>
<keyword evidence="1" id="KW-0732">Signal</keyword>
<dbReference type="InterPro" id="IPR051200">
    <property type="entry name" value="Host-pathogen_enzymatic-act"/>
</dbReference>
<evidence type="ECO:0000259" key="2">
    <source>
        <dbReference type="Pfam" id="PF21783"/>
    </source>
</evidence>
<name>A0A7G9YTI8_9EURY</name>
<dbReference type="InterPro" id="IPR045392">
    <property type="entry name" value="DUF6519"/>
</dbReference>
<dbReference type="NCBIfam" id="TIGR02276">
    <property type="entry name" value="beta_rpt_yvtn"/>
    <property type="match status" value="6"/>
</dbReference>
<sequence length="661" mass="73783">MSKSYWLKDQKGNFSNAKEDTFDPKNRYVGIRLQQGVPLLDRDWNELEDIRRYEEAMLRKWYVGNGTPDNGYKITVVEPPGNDFKIAAGRCMVDGFEVVNDKEICYTDQADVKPLSTGTDRADTVYLDIWIEEVTGAEDPALKNSQDVNVPTCVRHKLEWRVRIDEESKGKENHHYYDLAEIRWEDGIIREVKDLRTTKLTLASVKDELEYVRQATVNKWINGGEIEYERSENGYKFVIREMLCIIRGQGIKFVKVESGEEVKEGENCVILARANGANIEPEIEFIITRKNLLEWLNSWTFEKVMPAKESGYVEPVLKSTFTLPLYFFERPSGAKELKETDLRHNGVLDTCLTELASRLNARERRMCTVPLLQQTIFGRAVPVATITVGKYPYEVAFDGAHAWVANYGENNLSKIDIATNALVETVDVGKNPRGVAFDGEHIWVANSGENSVSKIDIATNAVVETVDVGENPRGVAFDGTHIWVINFNENSVSKIDIATNAVVETVDVGEKPRGVAFDGVHIWVANFNGNSVSKVDIHTNEVVATVSVGEKPRRVVFDGAHIWATNSGDNNLSKIDIVTDAVVATVSVGISPRGVAFDGTHIWIVNSDDNSISKMDIVTNAVVATVPVGEKPRGVAFDGTHIWVANSEDNSVTKILRGDLR</sequence>
<proteinExistence type="predicted"/>
<dbReference type="Pfam" id="PF20129">
    <property type="entry name" value="DUF6519"/>
    <property type="match status" value="1"/>
</dbReference>